<dbReference type="Gene3D" id="2.40.30.110">
    <property type="entry name" value="Aminomethyltransferase beta-barrel domains"/>
    <property type="match status" value="1"/>
</dbReference>
<dbReference type="Pfam" id="PF08669">
    <property type="entry name" value="GCV_T_C"/>
    <property type="match status" value="1"/>
</dbReference>
<dbReference type="PANTHER" id="PTHR43757:SF15">
    <property type="entry name" value="PYRUVATE DEHYDROGENASE PHOSPHATASE REGULATORY SUBUNIT, MITOCHONDRIAL-LIKE"/>
    <property type="match status" value="1"/>
</dbReference>
<dbReference type="InterPro" id="IPR029043">
    <property type="entry name" value="GcvT/YgfZ_C"/>
</dbReference>
<dbReference type="InterPro" id="IPR006222">
    <property type="entry name" value="GCVT_N"/>
</dbReference>
<dbReference type="Pfam" id="PF01571">
    <property type="entry name" value="GCV_T"/>
    <property type="match status" value="1"/>
</dbReference>
<dbReference type="AlphaFoldDB" id="A0A8K0G2C1"/>
<sequence>MYFSNLRSKLLVGLKCHRTLSFARTFSSEDEIVAQAQVVIAGAGVVANSVAYHLVLNGWNDILVLEQGHIGSGTSHFGSGTLGLFKPIAHRNIVQYSIKLYQQLQDMGYDIELKQCGSVNLAQTKDRLIALKRRLAYNIPTGLHCELITPKQLEDLHPHLRTDDIEGAVWVPEDAVANPKIICEVLAGLAQQSGAKYKENTVVEEVLTKNCYVSGVKTDKGIVNCEYFINCAGMWARELGLKCKPPVRIPAYPAEHFYATTGYLGQGVNEFLPCVRDFDSHTYAREYQGGFMVGWFEPEAKPAFESSQVPRDWLNHLKKDFKRFSPLWEKAVNRIPILLQCKDPELVNSPDNFTPDGRWILGETAEVNNYFVACGMNGNSLQGAGGIGKAVAEWVIEGEPTQDLLPFTVQRFLDVHNSRHYLRQRTKEIVGRHYAVLYPHQCEYKYARNLRCSPLYSVLQTRGAVFGIRMAYERALYFDTTCKRGDPFPQMPPGTFYKPKFFDFMKEEFQVCKEGVGIIDMSSFSKIEIKSDGLEVVNYLQSLCSNDIDIPVGTIVHTGMQNEQGGYENDCMLVRQSENSYFMVSPTSQQTRVYEWMTRNLEARRDSMVHLKDVTSMYTVINVVGPKARELMSELSNSDMNLPPFSYKKVNVGYASDVMVMSFTHTGEAGYCLYIPSEYALHIYYRLLRVGRDYGIRDVGTLTQRFMRIERFIPFWAEELTSFTTPFEAGNGYSVRLDKKHDFIGKMALQKQKEDGITKRLIFFHLNDIDPDKDIWPWGGEPIYRNDEFVGTVTSAGYGFCADKLICLGYLQLPNSLSNNRTITSDLIMSKDAAYQIDIAGHRFSCTPYLRAPPLINMTVQGRKYKPTVVSYKSDISN</sequence>
<dbReference type="SUPFAM" id="SSF51905">
    <property type="entry name" value="FAD/NAD(P)-binding domain"/>
    <property type="match status" value="1"/>
</dbReference>
<dbReference type="PANTHER" id="PTHR43757">
    <property type="entry name" value="AMINOMETHYLTRANSFERASE"/>
    <property type="match status" value="1"/>
</dbReference>
<dbReference type="FunFam" id="3.30.70.1400:FF:000003">
    <property type="entry name" value="Pyruvate dehydrogenase phosphatase regulatory subunit"/>
    <property type="match status" value="1"/>
</dbReference>
<organism evidence="6 7">
    <name type="scientific">Ignelater luminosus</name>
    <name type="common">Cucubano</name>
    <name type="synonym">Pyrophorus luminosus</name>
    <dbReference type="NCBI Taxonomy" id="2038154"/>
    <lineage>
        <taxon>Eukaryota</taxon>
        <taxon>Metazoa</taxon>
        <taxon>Ecdysozoa</taxon>
        <taxon>Arthropoda</taxon>
        <taxon>Hexapoda</taxon>
        <taxon>Insecta</taxon>
        <taxon>Pterygota</taxon>
        <taxon>Neoptera</taxon>
        <taxon>Endopterygota</taxon>
        <taxon>Coleoptera</taxon>
        <taxon>Polyphaga</taxon>
        <taxon>Elateriformia</taxon>
        <taxon>Elateroidea</taxon>
        <taxon>Elateridae</taxon>
        <taxon>Agrypninae</taxon>
        <taxon>Pyrophorini</taxon>
        <taxon>Ignelater</taxon>
    </lineage>
</organism>
<dbReference type="Pfam" id="PF16350">
    <property type="entry name" value="FAO_M"/>
    <property type="match status" value="1"/>
</dbReference>
<evidence type="ECO:0000313" key="6">
    <source>
        <dbReference type="EMBL" id="KAF2885777.1"/>
    </source>
</evidence>
<feature type="domain" description="FAD dependent oxidoreductase central" evidence="5">
    <location>
        <begin position="397"/>
        <end position="453"/>
    </location>
</feature>
<dbReference type="SUPFAM" id="SSF101790">
    <property type="entry name" value="Aminomethyltransferase beta-barrel domain"/>
    <property type="match status" value="1"/>
</dbReference>
<dbReference type="Pfam" id="PF01266">
    <property type="entry name" value="DAO"/>
    <property type="match status" value="1"/>
</dbReference>
<keyword evidence="7" id="KW-1185">Reference proteome</keyword>
<feature type="domain" description="FAD dependent oxidoreductase" evidence="2">
    <location>
        <begin position="38"/>
        <end position="394"/>
    </location>
</feature>
<reference evidence="6" key="1">
    <citation type="submission" date="2019-08" db="EMBL/GenBank/DDBJ databases">
        <title>The genome of the North American firefly Photinus pyralis.</title>
        <authorList>
            <consortium name="Photinus pyralis genome working group"/>
            <person name="Fallon T.R."/>
            <person name="Sander Lower S.E."/>
            <person name="Weng J.-K."/>
        </authorList>
    </citation>
    <scope>NUCLEOTIDE SEQUENCE</scope>
    <source>
        <strain evidence="6">TRF0915ILg1</strain>
        <tissue evidence="6">Whole body</tissue>
    </source>
</reference>
<dbReference type="Gene3D" id="3.50.50.60">
    <property type="entry name" value="FAD/NAD(P)-binding domain"/>
    <property type="match status" value="1"/>
</dbReference>
<name>A0A8K0G2C1_IGNLU</name>
<evidence type="ECO:0000259" key="5">
    <source>
        <dbReference type="Pfam" id="PF16350"/>
    </source>
</evidence>
<accession>A0A8K0G2C1</accession>
<dbReference type="Gene3D" id="3.30.70.1400">
    <property type="entry name" value="Aminomethyltransferase beta-barrel domains"/>
    <property type="match status" value="1"/>
</dbReference>
<dbReference type="InterPro" id="IPR036188">
    <property type="entry name" value="FAD/NAD-bd_sf"/>
</dbReference>
<proteinExistence type="inferred from homology"/>
<comment type="caution">
    <text evidence="6">The sequence shown here is derived from an EMBL/GenBank/DDBJ whole genome shotgun (WGS) entry which is preliminary data.</text>
</comment>
<evidence type="ECO:0008006" key="8">
    <source>
        <dbReference type="Google" id="ProtNLM"/>
    </source>
</evidence>
<dbReference type="GO" id="GO:0005739">
    <property type="term" value="C:mitochondrion"/>
    <property type="evidence" value="ECO:0007669"/>
    <property type="project" value="TreeGrafter"/>
</dbReference>
<evidence type="ECO:0000259" key="2">
    <source>
        <dbReference type="Pfam" id="PF01266"/>
    </source>
</evidence>
<dbReference type="InterPro" id="IPR032503">
    <property type="entry name" value="FAO_M"/>
</dbReference>
<feature type="domain" description="GCVT N-terminal" evidence="3">
    <location>
        <begin position="455"/>
        <end position="739"/>
    </location>
</feature>
<dbReference type="InterPro" id="IPR027266">
    <property type="entry name" value="TrmE/GcvT-like"/>
</dbReference>
<dbReference type="SUPFAM" id="SSF54373">
    <property type="entry name" value="FAD-linked reductases, C-terminal domain"/>
    <property type="match status" value="1"/>
</dbReference>
<dbReference type="InterPro" id="IPR028896">
    <property type="entry name" value="GcvT/YgfZ/DmdA"/>
</dbReference>
<evidence type="ECO:0000259" key="4">
    <source>
        <dbReference type="Pfam" id="PF08669"/>
    </source>
</evidence>
<evidence type="ECO:0000256" key="1">
    <source>
        <dbReference type="ARBA" id="ARBA00008609"/>
    </source>
</evidence>
<dbReference type="Gene3D" id="3.30.1360.120">
    <property type="entry name" value="Probable tRNA modification gtpase trme, domain 1"/>
    <property type="match status" value="1"/>
</dbReference>
<protein>
    <recommendedName>
        <fullName evidence="8">Pyruvate dehydrogenase phosphatase regulatory subunit, mitochondrial</fullName>
    </recommendedName>
</protein>
<dbReference type="InterPro" id="IPR006076">
    <property type="entry name" value="FAD-dep_OxRdtase"/>
</dbReference>
<dbReference type="SUPFAM" id="SSF103025">
    <property type="entry name" value="Folate-binding domain"/>
    <property type="match status" value="1"/>
</dbReference>
<dbReference type="InterPro" id="IPR013977">
    <property type="entry name" value="GcvT_C"/>
</dbReference>
<comment type="similarity">
    <text evidence="1">Belongs to the GcvT family.</text>
</comment>
<dbReference type="Gene3D" id="3.30.9.10">
    <property type="entry name" value="D-Amino Acid Oxidase, subunit A, domain 2"/>
    <property type="match status" value="1"/>
</dbReference>
<feature type="domain" description="Aminomethyltransferase C-terminal" evidence="4">
    <location>
        <begin position="759"/>
        <end position="847"/>
    </location>
</feature>
<dbReference type="OrthoDB" id="429143at2759"/>
<evidence type="ECO:0000259" key="3">
    <source>
        <dbReference type="Pfam" id="PF01571"/>
    </source>
</evidence>
<evidence type="ECO:0000313" key="7">
    <source>
        <dbReference type="Proteomes" id="UP000801492"/>
    </source>
</evidence>
<dbReference type="EMBL" id="VTPC01089669">
    <property type="protein sequence ID" value="KAF2885777.1"/>
    <property type="molecule type" value="Genomic_DNA"/>
</dbReference>
<dbReference type="Proteomes" id="UP000801492">
    <property type="component" value="Unassembled WGS sequence"/>
</dbReference>
<gene>
    <name evidence="6" type="ORF">ILUMI_20412</name>
</gene>